<evidence type="ECO:0000313" key="3">
    <source>
        <dbReference type="Proteomes" id="UP000324233"/>
    </source>
</evidence>
<dbReference type="KEGG" id="agv:OJF2_45390"/>
<reference evidence="2 3" key="1">
    <citation type="submission" date="2019-08" db="EMBL/GenBank/DDBJ databases">
        <title>Deep-cultivation of Planctomycetes and their phenomic and genomic characterization uncovers novel biology.</title>
        <authorList>
            <person name="Wiegand S."/>
            <person name="Jogler M."/>
            <person name="Boedeker C."/>
            <person name="Pinto D."/>
            <person name="Vollmers J."/>
            <person name="Rivas-Marin E."/>
            <person name="Kohn T."/>
            <person name="Peeters S.H."/>
            <person name="Heuer A."/>
            <person name="Rast P."/>
            <person name="Oberbeckmann S."/>
            <person name="Bunk B."/>
            <person name="Jeske O."/>
            <person name="Meyerdierks A."/>
            <person name="Storesund J.E."/>
            <person name="Kallscheuer N."/>
            <person name="Luecker S."/>
            <person name="Lage O.M."/>
            <person name="Pohl T."/>
            <person name="Merkel B.J."/>
            <person name="Hornburger P."/>
            <person name="Mueller R.-W."/>
            <person name="Bruemmer F."/>
            <person name="Labrenz M."/>
            <person name="Spormann A.M."/>
            <person name="Op den Camp H."/>
            <person name="Overmann J."/>
            <person name="Amann R."/>
            <person name="Jetten M.S.M."/>
            <person name="Mascher T."/>
            <person name="Medema M.H."/>
            <person name="Devos D.P."/>
            <person name="Kaster A.-K."/>
            <person name="Ovreas L."/>
            <person name="Rohde M."/>
            <person name="Galperin M.Y."/>
            <person name="Jogler C."/>
        </authorList>
    </citation>
    <scope>NUCLEOTIDE SEQUENCE [LARGE SCALE GENOMIC DNA]</scope>
    <source>
        <strain evidence="2 3">OJF2</strain>
    </source>
</reference>
<evidence type="ECO:0000259" key="1">
    <source>
        <dbReference type="Pfam" id="PF19918"/>
    </source>
</evidence>
<proteinExistence type="predicted"/>
<organism evidence="2 3">
    <name type="scientific">Aquisphaera giovannonii</name>
    <dbReference type="NCBI Taxonomy" id="406548"/>
    <lineage>
        <taxon>Bacteria</taxon>
        <taxon>Pseudomonadati</taxon>
        <taxon>Planctomycetota</taxon>
        <taxon>Planctomycetia</taxon>
        <taxon>Isosphaerales</taxon>
        <taxon>Isosphaeraceae</taxon>
        <taxon>Aquisphaera</taxon>
    </lineage>
</organism>
<dbReference type="Pfam" id="PF19918">
    <property type="entry name" value="bpX2"/>
    <property type="match status" value="1"/>
</dbReference>
<dbReference type="RefSeq" id="WP_148595716.1">
    <property type="nucleotide sequence ID" value="NZ_CP042997.1"/>
</dbReference>
<keyword evidence="3" id="KW-1185">Reference proteome</keyword>
<dbReference type="InterPro" id="IPR045552">
    <property type="entry name" value="bpX2"/>
</dbReference>
<dbReference type="OrthoDB" id="280943at2"/>
<protein>
    <recommendedName>
        <fullName evidence="1">MoxR-vWA-beta-propeller ternary system domain-containing protein</fullName>
    </recommendedName>
</protein>
<sequence>MMPPETEPIECARLPAASLALLAGLRRVPGVTVTVTTAGERAWVRWDPASTEVLESIRPIPGAELYVRRGGLWYRLGHRLPAFDVPADDAGGMPLHRALVPLPVRPESPGDAAIRAVELALVPDATARPATAMECSLGELAAWIEMAPAARIEPLRAARAGDRVLVLGRPLPPMPGARRFWGRSVLTPLGLRPEPALPEPSLCEALGAAGGEVLILTTEGTEAVPLAAFRPLTRAGIRLAHGGHTP</sequence>
<dbReference type="AlphaFoldDB" id="A0A5B9W7I8"/>
<evidence type="ECO:0000313" key="2">
    <source>
        <dbReference type="EMBL" id="QEH35981.1"/>
    </source>
</evidence>
<accession>A0A5B9W7I8</accession>
<dbReference type="Proteomes" id="UP000324233">
    <property type="component" value="Chromosome"/>
</dbReference>
<dbReference type="EMBL" id="CP042997">
    <property type="protein sequence ID" value="QEH35981.1"/>
    <property type="molecule type" value="Genomic_DNA"/>
</dbReference>
<feature type="domain" description="MoxR-vWA-beta-propeller ternary system" evidence="1">
    <location>
        <begin position="12"/>
        <end position="239"/>
    </location>
</feature>
<name>A0A5B9W7I8_9BACT</name>
<gene>
    <name evidence="2" type="ORF">OJF2_45390</name>
</gene>